<evidence type="ECO:0008006" key="10">
    <source>
        <dbReference type="Google" id="ProtNLM"/>
    </source>
</evidence>
<evidence type="ECO:0000256" key="4">
    <source>
        <dbReference type="ARBA" id="ARBA00022692"/>
    </source>
</evidence>
<accession>A0A6A6V679</accession>
<evidence type="ECO:0000256" key="1">
    <source>
        <dbReference type="ARBA" id="ARBA00004141"/>
    </source>
</evidence>
<dbReference type="Pfam" id="PF00860">
    <property type="entry name" value="Xan_ur_permease"/>
    <property type="match status" value="1"/>
</dbReference>
<keyword evidence="4 7" id="KW-0812">Transmembrane</keyword>
<dbReference type="EMBL" id="MU006582">
    <property type="protein sequence ID" value="KAF2745396.1"/>
    <property type="molecule type" value="Genomic_DNA"/>
</dbReference>
<dbReference type="InterPro" id="IPR045018">
    <property type="entry name" value="Azg-like"/>
</dbReference>
<comment type="subcellular location">
    <subcellularLocation>
        <location evidence="1">Membrane</location>
        <topology evidence="1">Multi-pass membrane protein</topology>
    </subcellularLocation>
</comment>
<reference evidence="8" key="1">
    <citation type="journal article" date="2020" name="Stud. Mycol.">
        <title>101 Dothideomycetes genomes: a test case for predicting lifestyles and emergence of pathogens.</title>
        <authorList>
            <person name="Haridas S."/>
            <person name="Albert R."/>
            <person name="Binder M."/>
            <person name="Bloem J."/>
            <person name="Labutti K."/>
            <person name="Salamov A."/>
            <person name="Andreopoulos B."/>
            <person name="Baker S."/>
            <person name="Barry K."/>
            <person name="Bills G."/>
            <person name="Bluhm B."/>
            <person name="Cannon C."/>
            <person name="Castanera R."/>
            <person name="Culley D."/>
            <person name="Daum C."/>
            <person name="Ezra D."/>
            <person name="Gonzalez J."/>
            <person name="Henrissat B."/>
            <person name="Kuo A."/>
            <person name="Liang C."/>
            <person name="Lipzen A."/>
            <person name="Lutzoni F."/>
            <person name="Magnuson J."/>
            <person name="Mondo S."/>
            <person name="Nolan M."/>
            <person name="Ohm R."/>
            <person name="Pangilinan J."/>
            <person name="Park H.-J."/>
            <person name="Ramirez L."/>
            <person name="Alfaro M."/>
            <person name="Sun H."/>
            <person name="Tritt A."/>
            <person name="Yoshinaga Y."/>
            <person name="Zwiers L.-H."/>
            <person name="Turgeon B."/>
            <person name="Goodwin S."/>
            <person name="Spatafora J."/>
            <person name="Crous P."/>
            <person name="Grigoriev I."/>
        </authorList>
    </citation>
    <scope>NUCLEOTIDE SEQUENCE</scope>
    <source>
        <strain evidence="8">CBS 119925</strain>
    </source>
</reference>
<evidence type="ECO:0000313" key="8">
    <source>
        <dbReference type="EMBL" id="KAF2745396.1"/>
    </source>
</evidence>
<dbReference type="PANTHER" id="PTHR43337:SF3">
    <property type="entry name" value="PURINE TRANSPORTER"/>
    <property type="match status" value="1"/>
</dbReference>
<feature type="transmembrane region" description="Helical" evidence="7">
    <location>
        <begin position="405"/>
        <end position="426"/>
    </location>
</feature>
<organism evidence="8 9">
    <name type="scientific">Sporormia fimetaria CBS 119925</name>
    <dbReference type="NCBI Taxonomy" id="1340428"/>
    <lineage>
        <taxon>Eukaryota</taxon>
        <taxon>Fungi</taxon>
        <taxon>Dikarya</taxon>
        <taxon>Ascomycota</taxon>
        <taxon>Pezizomycotina</taxon>
        <taxon>Dothideomycetes</taxon>
        <taxon>Pleosporomycetidae</taxon>
        <taxon>Pleosporales</taxon>
        <taxon>Sporormiaceae</taxon>
        <taxon>Sporormia</taxon>
    </lineage>
</organism>
<dbReference type="GO" id="GO:0015854">
    <property type="term" value="P:guanine transport"/>
    <property type="evidence" value="ECO:0007669"/>
    <property type="project" value="TreeGrafter"/>
</dbReference>
<dbReference type="OrthoDB" id="431212at2759"/>
<feature type="transmembrane region" description="Helical" evidence="7">
    <location>
        <begin position="368"/>
        <end position="393"/>
    </location>
</feature>
<dbReference type="GO" id="GO:0005886">
    <property type="term" value="C:plasma membrane"/>
    <property type="evidence" value="ECO:0007669"/>
    <property type="project" value="TreeGrafter"/>
</dbReference>
<dbReference type="AlphaFoldDB" id="A0A6A6V679"/>
<keyword evidence="5 7" id="KW-1133">Transmembrane helix</keyword>
<sequence>MNTAQRAAKAVNQKVGSSSFGHVFRLEGSRHDKEIKDTKFTTEIRAGLTTFFTMAYIIAVNASILSETGGNCVCDGSSNDPTCRIDAIYLDCVRDLRRSLITATAAIAGFSSFLFGVLTNMPVCLAPGMGLNAYFAYQIVGFHGAGPISYNLALTAVFIEGFIFIALSLIGMRQWLVKTIPASLKIACACGIGLYLAQVGLSYSAGIGAISGSRTTPLQIAGCPEEFRDDDGFCTSHKMTSPTMWIGIMCGGVITAYLMTFKVKSAMIAGIALVSIMSWPRRTRFTYFPDTVAGDDRWSFFKKVVYFHPIDQTLNTLDWDVTKAPAQFALALFTFLYVDIIDCTATLYSMARFCGVVDPETGDFPRSTLAYCTDAFSISVGALLGCSPVTTFVESGAGIAEGGKTGLTAMVCGICFFISMFFAPIFASIPPWATGCTLILVGCLMMRQVVGINWKYTGDAIPAFVTIMFIPFGYSAAYGLIAGLMSYAALNGFVWVTKVVTRGRVVPDDEDEREYWTIKPHGRLPWFIRSTKTLTSRVGSHHSNQYAESIRSVDTRDISHGNSRAVDQELDVITVAPEVEKTTTRP</sequence>
<keyword evidence="3" id="KW-0813">Transport</keyword>
<dbReference type="GO" id="GO:0015853">
    <property type="term" value="P:adenine transport"/>
    <property type="evidence" value="ECO:0007669"/>
    <property type="project" value="TreeGrafter"/>
</dbReference>
<dbReference type="InterPro" id="IPR006043">
    <property type="entry name" value="NCS2"/>
</dbReference>
<feature type="transmembrane region" description="Helical" evidence="7">
    <location>
        <begin position="100"/>
        <end position="128"/>
    </location>
</feature>
<evidence type="ECO:0000256" key="6">
    <source>
        <dbReference type="ARBA" id="ARBA00023136"/>
    </source>
</evidence>
<feature type="transmembrane region" description="Helical" evidence="7">
    <location>
        <begin position="148"/>
        <end position="170"/>
    </location>
</feature>
<keyword evidence="6 7" id="KW-0472">Membrane</keyword>
<dbReference type="Proteomes" id="UP000799440">
    <property type="component" value="Unassembled WGS sequence"/>
</dbReference>
<keyword evidence="9" id="KW-1185">Reference proteome</keyword>
<dbReference type="PANTHER" id="PTHR43337">
    <property type="entry name" value="XANTHINE/URACIL PERMEASE C887.17-RELATED"/>
    <property type="match status" value="1"/>
</dbReference>
<name>A0A6A6V679_9PLEO</name>
<gene>
    <name evidence="8" type="ORF">M011DRAFT_406429</name>
</gene>
<proteinExistence type="inferred from homology"/>
<evidence type="ECO:0000256" key="2">
    <source>
        <dbReference type="ARBA" id="ARBA00005697"/>
    </source>
</evidence>
<dbReference type="GO" id="GO:0005345">
    <property type="term" value="F:purine nucleobase transmembrane transporter activity"/>
    <property type="evidence" value="ECO:0007669"/>
    <property type="project" value="TreeGrafter"/>
</dbReference>
<comment type="similarity">
    <text evidence="2">Belongs to the nucleobase:cation symporter-2 (NCS2) (TC 2.A.40) family. Azg-like subfamily.</text>
</comment>
<evidence type="ECO:0000313" key="9">
    <source>
        <dbReference type="Proteomes" id="UP000799440"/>
    </source>
</evidence>
<feature type="transmembrane region" description="Helical" evidence="7">
    <location>
        <begin position="462"/>
        <end position="490"/>
    </location>
</feature>
<evidence type="ECO:0000256" key="3">
    <source>
        <dbReference type="ARBA" id="ARBA00022448"/>
    </source>
</evidence>
<evidence type="ECO:0000256" key="5">
    <source>
        <dbReference type="ARBA" id="ARBA00022989"/>
    </source>
</evidence>
<evidence type="ECO:0000256" key="7">
    <source>
        <dbReference type="SAM" id="Phobius"/>
    </source>
</evidence>
<protein>
    <recommendedName>
        <fullName evidence="10">Purine transporter</fullName>
    </recommendedName>
</protein>
<feature type="transmembrane region" description="Helical" evidence="7">
    <location>
        <begin position="245"/>
        <end position="274"/>
    </location>
</feature>